<comment type="caution">
    <text evidence="1">The sequence shown here is derived from an EMBL/GenBank/DDBJ whole genome shotgun (WGS) entry which is preliminary data.</text>
</comment>
<evidence type="ECO:0000313" key="1">
    <source>
        <dbReference type="EMBL" id="OOV35773.1"/>
    </source>
</evidence>
<dbReference type="Proteomes" id="UP000242590">
    <property type="component" value="Unassembled WGS sequence"/>
</dbReference>
<accession>A0A1T1D567</accession>
<protein>
    <submittedName>
        <fullName evidence="1">Uncharacterized protein</fullName>
    </submittedName>
</protein>
<reference evidence="1 2" key="1">
    <citation type="submission" date="2017-02" db="EMBL/GenBank/DDBJ databases">
        <title>Draft Genome Sequences of 'Candidatus Synechococcus spongiarum', Cyanobacterial Symbionts of the Mediterranean Sponge Aplysina aerophoba from two locations.</title>
        <authorList>
            <person name="Slaby B.M."/>
            <person name="Hentschel U."/>
        </authorList>
    </citation>
    <scope>NUCLEOTIDE SEQUENCE [LARGE SCALE GENOMIC DNA]</scope>
    <source>
        <strain evidence="1">LMB bulk15N</strain>
    </source>
</reference>
<dbReference type="AlphaFoldDB" id="A0A1T1D567"/>
<organism evidence="1 2">
    <name type="scientific">Candidatus Synechococcus spongiarum LMB bulk15N</name>
    <dbReference type="NCBI Taxonomy" id="1943583"/>
    <lineage>
        <taxon>Bacteria</taxon>
        <taxon>Bacillati</taxon>
        <taxon>Cyanobacteriota</taxon>
        <taxon>Cyanophyceae</taxon>
        <taxon>Synechococcales</taxon>
        <taxon>Synechococcaceae</taxon>
        <taxon>Synechococcus</taxon>
    </lineage>
</organism>
<name>A0A1T1D567_9SYNE</name>
<dbReference type="EMBL" id="MWLE01000040">
    <property type="protein sequence ID" value="OOV35773.1"/>
    <property type="molecule type" value="Genomic_DNA"/>
</dbReference>
<sequence>MRLALLFVLCISPAMAQGIWIWEPYESNPEKTWPAPPPNLPAWAVWLDGQLIAEPTRQLEQ</sequence>
<gene>
    <name evidence="1" type="ORF">BV53_03015</name>
</gene>
<evidence type="ECO:0000313" key="2">
    <source>
        <dbReference type="Proteomes" id="UP000242590"/>
    </source>
</evidence>
<proteinExistence type="predicted"/>